<dbReference type="EMBL" id="JAPDRQ010000061">
    <property type="protein sequence ID" value="KAJ9657653.1"/>
    <property type="molecule type" value="Genomic_DNA"/>
</dbReference>
<organism evidence="1 2">
    <name type="scientific">Neophaeococcomyces mojaviensis</name>
    <dbReference type="NCBI Taxonomy" id="3383035"/>
    <lineage>
        <taxon>Eukaryota</taxon>
        <taxon>Fungi</taxon>
        <taxon>Dikarya</taxon>
        <taxon>Ascomycota</taxon>
        <taxon>Pezizomycotina</taxon>
        <taxon>Eurotiomycetes</taxon>
        <taxon>Chaetothyriomycetidae</taxon>
        <taxon>Chaetothyriales</taxon>
        <taxon>Chaetothyriales incertae sedis</taxon>
        <taxon>Neophaeococcomyces</taxon>
    </lineage>
</organism>
<protein>
    <submittedName>
        <fullName evidence="1">Uncharacterized protein</fullName>
    </submittedName>
</protein>
<reference evidence="1" key="1">
    <citation type="submission" date="2022-10" db="EMBL/GenBank/DDBJ databases">
        <title>Culturing micro-colonial fungi from biological soil crusts in the Mojave desert and describing Neophaeococcomyces mojavensis, and introducing the new genera and species Taxawa tesnikishii.</title>
        <authorList>
            <person name="Kurbessoian T."/>
            <person name="Stajich J.E."/>
        </authorList>
    </citation>
    <scope>NUCLEOTIDE SEQUENCE</scope>
    <source>
        <strain evidence="1">JES_112</strain>
    </source>
</reference>
<keyword evidence="2" id="KW-1185">Reference proteome</keyword>
<evidence type="ECO:0000313" key="2">
    <source>
        <dbReference type="Proteomes" id="UP001172386"/>
    </source>
</evidence>
<dbReference type="Proteomes" id="UP001172386">
    <property type="component" value="Unassembled WGS sequence"/>
</dbReference>
<sequence>MLNDDSPIIGNARHILSLLDPVIPKSSTTGLASSAEVTAPVIVGLTGLQGSGKSTYASALVSLLRRTPYNLNATTVSLDDFYHTHDNLVKLRNSNPENKLLWTRGQPGTHDEELAEQFFASTRHIADVMDANDNDDQTLRIPVFDKSLFGGEGDRVPVQDWPKITPIDVIVFEGWCIGFRPLPAKTVSEKHERGSTGQSCVNEAPDQHNLSHASTNTTADHSLSHLLQLNENLRKYCSTFMGPQNFDCLVHLDTDDLMNVYTWRLDQEHALKRCKGSGMSDTEVVGFVRGYMPS</sequence>
<proteinExistence type="predicted"/>
<gene>
    <name evidence="1" type="ORF">H2198_004181</name>
</gene>
<evidence type="ECO:0000313" key="1">
    <source>
        <dbReference type="EMBL" id="KAJ9657653.1"/>
    </source>
</evidence>
<accession>A0ACC3A9B9</accession>
<comment type="caution">
    <text evidence="1">The sequence shown here is derived from an EMBL/GenBank/DDBJ whole genome shotgun (WGS) entry which is preliminary data.</text>
</comment>
<name>A0ACC3A9B9_9EURO</name>